<keyword evidence="2" id="KW-1185">Reference proteome</keyword>
<evidence type="ECO:0000313" key="2">
    <source>
        <dbReference type="Proteomes" id="UP000247409"/>
    </source>
</evidence>
<reference evidence="1 2" key="1">
    <citation type="journal article" date="2018" name="Mol. Biol. Evol.">
        <title>Analysis of the draft genome of the red seaweed Gracilariopsis chorda provides insights into genome size evolution in Rhodophyta.</title>
        <authorList>
            <person name="Lee J."/>
            <person name="Yang E.C."/>
            <person name="Graf L."/>
            <person name="Yang J.H."/>
            <person name="Qiu H."/>
            <person name="Zel Zion U."/>
            <person name="Chan C.X."/>
            <person name="Stephens T.G."/>
            <person name="Weber A.P.M."/>
            <person name="Boo G.H."/>
            <person name="Boo S.M."/>
            <person name="Kim K.M."/>
            <person name="Shin Y."/>
            <person name="Jung M."/>
            <person name="Lee S.J."/>
            <person name="Yim H.S."/>
            <person name="Lee J.H."/>
            <person name="Bhattacharya D."/>
            <person name="Yoon H.S."/>
        </authorList>
    </citation>
    <scope>NUCLEOTIDE SEQUENCE [LARGE SCALE GENOMIC DNA]</scope>
    <source>
        <strain evidence="1 2">SKKU-2015</strain>
        <tissue evidence="1">Whole body</tissue>
    </source>
</reference>
<dbReference type="Proteomes" id="UP000247409">
    <property type="component" value="Unassembled WGS sequence"/>
</dbReference>
<dbReference type="AlphaFoldDB" id="A0A2V3J2W6"/>
<dbReference type="EMBL" id="NBIV01000014">
    <property type="protein sequence ID" value="PXF48337.1"/>
    <property type="molecule type" value="Genomic_DNA"/>
</dbReference>
<comment type="caution">
    <text evidence="1">The sequence shown here is derived from an EMBL/GenBank/DDBJ whole genome shotgun (WGS) entry which is preliminary data.</text>
</comment>
<gene>
    <name evidence="1" type="ORF">BWQ96_01797</name>
</gene>
<organism evidence="1 2">
    <name type="scientific">Gracilariopsis chorda</name>
    <dbReference type="NCBI Taxonomy" id="448386"/>
    <lineage>
        <taxon>Eukaryota</taxon>
        <taxon>Rhodophyta</taxon>
        <taxon>Florideophyceae</taxon>
        <taxon>Rhodymeniophycidae</taxon>
        <taxon>Gracilariales</taxon>
        <taxon>Gracilariaceae</taxon>
        <taxon>Gracilariopsis</taxon>
    </lineage>
</organism>
<sequence>MKEWFAAAPSLEKELRAARRGEKVFGLGGGHGGRGLGMGCFLLSLPRAKRETNHFEGGDGD</sequence>
<evidence type="ECO:0000313" key="1">
    <source>
        <dbReference type="EMBL" id="PXF48337.1"/>
    </source>
</evidence>
<accession>A0A2V3J2W6</accession>
<protein>
    <submittedName>
        <fullName evidence="1">Uncharacterized protein</fullName>
    </submittedName>
</protein>
<proteinExistence type="predicted"/>
<name>A0A2V3J2W6_9FLOR</name>